<name>A0A1N7B8J3_9BACT</name>
<accession>A0A1N7B8J3</accession>
<evidence type="ECO:0000313" key="3">
    <source>
        <dbReference type="Proteomes" id="UP000185924"/>
    </source>
</evidence>
<reference evidence="3" key="1">
    <citation type="submission" date="2017-01" db="EMBL/GenBank/DDBJ databases">
        <authorList>
            <person name="Varghese N."/>
            <person name="Submissions S."/>
        </authorList>
    </citation>
    <scope>NUCLEOTIDE SEQUENCE [LARGE SCALE GENOMIC DNA]</scope>
    <source>
        <strain evidence="3">DM9</strain>
    </source>
</reference>
<dbReference type="EMBL" id="FTNM01000007">
    <property type="protein sequence ID" value="SIR47629.1"/>
    <property type="molecule type" value="Genomic_DNA"/>
</dbReference>
<dbReference type="OrthoDB" id="677977at2"/>
<gene>
    <name evidence="2" type="ORF">SAMN05421545_3806</name>
</gene>
<evidence type="ECO:0000313" key="2">
    <source>
        <dbReference type="EMBL" id="SIR47629.1"/>
    </source>
</evidence>
<dbReference type="Proteomes" id="UP000185924">
    <property type="component" value="Unassembled WGS sequence"/>
</dbReference>
<dbReference type="STRING" id="1077936.SAMN05421545_3806"/>
<keyword evidence="1" id="KW-0812">Transmembrane</keyword>
<protein>
    <submittedName>
        <fullName evidence="2">Uncharacterized protein</fullName>
    </submittedName>
</protein>
<keyword evidence="1" id="KW-1133">Transmembrane helix</keyword>
<keyword evidence="3" id="KW-1185">Reference proteome</keyword>
<proteinExistence type="predicted"/>
<sequence>MEVSKALVSGLAGAVAITIAHETLRRLVPEAPRMDVLGMRAISKTMKKAGAQPPESGSLRAWAMVGDIVSNSIYYSFAGVGKGAWLRGGLLGAGAGAGAVLLPGPMGLGTDPSNRTNSTRVMTVGLYLMGGLVAAAVGSALACDDENC</sequence>
<dbReference type="AlphaFoldDB" id="A0A1N7B8J3"/>
<keyword evidence="1" id="KW-0472">Membrane</keyword>
<organism evidence="2 3">
    <name type="scientific">Pontibacter lucknowensis</name>
    <dbReference type="NCBI Taxonomy" id="1077936"/>
    <lineage>
        <taxon>Bacteria</taxon>
        <taxon>Pseudomonadati</taxon>
        <taxon>Bacteroidota</taxon>
        <taxon>Cytophagia</taxon>
        <taxon>Cytophagales</taxon>
        <taxon>Hymenobacteraceae</taxon>
        <taxon>Pontibacter</taxon>
    </lineage>
</organism>
<dbReference type="RefSeq" id="WP_076423252.1">
    <property type="nucleotide sequence ID" value="NZ_FTNM01000007.1"/>
</dbReference>
<feature type="transmembrane region" description="Helical" evidence="1">
    <location>
        <begin position="124"/>
        <end position="143"/>
    </location>
</feature>
<evidence type="ECO:0000256" key="1">
    <source>
        <dbReference type="SAM" id="Phobius"/>
    </source>
</evidence>
<feature type="transmembrane region" description="Helical" evidence="1">
    <location>
        <begin position="84"/>
        <end position="104"/>
    </location>
</feature>